<evidence type="ECO:0000313" key="1">
    <source>
        <dbReference type="EMBL" id="TGC08320.1"/>
    </source>
</evidence>
<proteinExistence type="predicted"/>
<evidence type="ECO:0000313" key="2">
    <source>
        <dbReference type="Proteomes" id="UP000297295"/>
    </source>
</evidence>
<gene>
    <name evidence="1" type="ORF">CUN85_09585</name>
</gene>
<keyword evidence="2" id="KW-1185">Reference proteome</keyword>
<organism evidence="1 2">
    <name type="scientific">Methanolobus halotolerans</name>
    <dbReference type="NCBI Taxonomy" id="2052935"/>
    <lineage>
        <taxon>Archaea</taxon>
        <taxon>Methanobacteriati</taxon>
        <taxon>Methanobacteriota</taxon>
        <taxon>Stenosarchaea group</taxon>
        <taxon>Methanomicrobia</taxon>
        <taxon>Methanosarcinales</taxon>
        <taxon>Methanosarcinaceae</taxon>
        <taxon>Methanolobus</taxon>
    </lineage>
</organism>
<comment type="caution">
    <text evidence="1">The sequence shown here is derived from an EMBL/GenBank/DDBJ whole genome shotgun (WGS) entry which is preliminary data.</text>
</comment>
<dbReference type="EMBL" id="PGGK01000010">
    <property type="protein sequence ID" value="TGC08320.1"/>
    <property type="molecule type" value="Genomic_DNA"/>
</dbReference>
<sequence length="75" mass="8794">MDEYASYQRDLKEYTRIISTYLAFIAKEPLHPLGMYVNENQKIFENDGVYYCPAKSKHIVEEMSLCKYCVCRANG</sequence>
<dbReference type="Proteomes" id="UP000297295">
    <property type="component" value="Unassembled WGS sequence"/>
</dbReference>
<dbReference type="Pfam" id="PF09888">
    <property type="entry name" value="DUF2115"/>
    <property type="match status" value="1"/>
</dbReference>
<dbReference type="AlphaFoldDB" id="A0A4E0QQT5"/>
<reference evidence="1 2" key="1">
    <citation type="submission" date="2017-11" db="EMBL/GenBank/DDBJ databases">
        <title>Isolation and Characterization of Methanogenic Archaea from Saline Meromictic Lake at Siberia.</title>
        <authorList>
            <person name="Shen Y."/>
            <person name="Huang H.-H."/>
            <person name="Lai M.-C."/>
            <person name="Chen S.-C."/>
        </authorList>
    </citation>
    <scope>NUCLEOTIDE SEQUENCE [LARGE SCALE GENOMIC DNA]</scope>
    <source>
        <strain evidence="1 2">SY-01</strain>
    </source>
</reference>
<dbReference type="InterPro" id="IPR019215">
    <property type="entry name" value="DUF2115"/>
</dbReference>
<accession>A0A4E0QQT5</accession>
<protein>
    <submittedName>
        <fullName evidence="1">Uncharacterized protein</fullName>
    </submittedName>
</protein>
<name>A0A4E0QQT5_9EURY</name>